<evidence type="ECO:0000259" key="2">
    <source>
        <dbReference type="Pfam" id="PF00534"/>
    </source>
</evidence>
<accession>A0A1N6HI19</accession>
<keyword evidence="1 3" id="KW-0808">Transferase</keyword>
<dbReference type="OrthoDB" id="9768685at2"/>
<protein>
    <submittedName>
        <fullName evidence="3">Glycosyltransferase involved in cell wall bisynthesis</fullName>
    </submittedName>
</protein>
<name>A0A1N6HI19_9LACT</name>
<dbReference type="Proteomes" id="UP000184758">
    <property type="component" value="Unassembled WGS sequence"/>
</dbReference>
<dbReference type="eggNOG" id="COG0438">
    <property type="taxonomic scope" value="Bacteria"/>
</dbReference>
<dbReference type="Gene3D" id="3.40.50.2000">
    <property type="entry name" value="Glycogen Phosphorylase B"/>
    <property type="match status" value="2"/>
</dbReference>
<dbReference type="PANTHER" id="PTHR46401">
    <property type="entry name" value="GLYCOSYLTRANSFERASE WBBK-RELATED"/>
    <property type="match status" value="1"/>
</dbReference>
<dbReference type="InterPro" id="IPR001296">
    <property type="entry name" value="Glyco_trans_1"/>
</dbReference>
<dbReference type="RefSeq" id="WP_034545383.1">
    <property type="nucleotide sequence ID" value="NZ_FSRN01000001.1"/>
</dbReference>
<evidence type="ECO:0000313" key="4">
    <source>
        <dbReference type="Proteomes" id="UP000184758"/>
    </source>
</evidence>
<dbReference type="STRING" id="28230.SAMN05878443_1867"/>
<evidence type="ECO:0000313" key="3">
    <source>
        <dbReference type="EMBL" id="SIO19383.1"/>
    </source>
</evidence>
<dbReference type="AlphaFoldDB" id="A0A1N6HI19"/>
<dbReference type="SUPFAM" id="SSF53756">
    <property type="entry name" value="UDP-Glycosyltransferase/glycogen phosphorylase"/>
    <property type="match status" value="1"/>
</dbReference>
<reference evidence="4" key="1">
    <citation type="submission" date="2016-11" db="EMBL/GenBank/DDBJ databases">
        <authorList>
            <person name="Varghese N."/>
            <person name="Submissions S."/>
        </authorList>
    </citation>
    <scope>NUCLEOTIDE SEQUENCE [LARGE SCALE GENOMIC DNA]</scope>
    <source>
        <strain evidence="4">313</strain>
    </source>
</reference>
<dbReference type="EMBL" id="FSRN01000001">
    <property type="protein sequence ID" value="SIO19383.1"/>
    <property type="molecule type" value="Genomic_DNA"/>
</dbReference>
<dbReference type="GO" id="GO:0016757">
    <property type="term" value="F:glycosyltransferase activity"/>
    <property type="evidence" value="ECO:0007669"/>
    <property type="project" value="InterPro"/>
</dbReference>
<dbReference type="CDD" id="cd03801">
    <property type="entry name" value="GT4_PimA-like"/>
    <property type="match status" value="1"/>
</dbReference>
<sequence length="378" mass="43228">MKIAFISVGDPVDKKIWSGTTNKIYTMLSEKYDVKLINVHKSPLLEFLTKALVYISRNILKKNYDRSHNLIIAKNYSNQVLKKIKKTSDIDLIFLTGNSQCITYLKTKIPIIYLTDATFAVMLNYYPSFEKLLKINQMEGNKIEMSALLKASKIIFASDWAKNSALNDYSISSSKCITIPFGANLSKVPESDNIDFKKKDNEINLLFLGVEWERKGGEIAIATVKELRKREVKANLIIVGCSPPYEVNEFYIKVEGFLNKNIEKEEKKLIEIISNSDILILPTKAECAGIAFAEACAYGLPSITFDTGGISNYVVNGYNGYRINLKAREVEFANVIEEIFIDEKKLNLFRENSRRLYEDKLNWHKWLLEVDDIIKTIH</sequence>
<dbReference type="PANTHER" id="PTHR46401:SF2">
    <property type="entry name" value="GLYCOSYLTRANSFERASE WBBK-RELATED"/>
    <property type="match status" value="1"/>
</dbReference>
<gene>
    <name evidence="3" type="ORF">SAMN05878443_1867</name>
</gene>
<proteinExistence type="predicted"/>
<keyword evidence="4" id="KW-1185">Reference proteome</keyword>
<evidence type="ECO:0000256" key="1">
    <source>
        <dbReference type="ARBA" id="ARBA00022679"/>
    </source>
</evidence>
<feature type="domain" description="Glycosyl transferase family 1" evidence="2">
    <location>
        <begin position="196"/>
        <end position="355"/>
    </location>
</feature>
<dbReference type="Pfam" id="PF00534">
    <property type="entry name" value="Glycos_transf_1"/>
    <property type="match status" value="1"/>
</dbReference>
<organism evidence="3 4">
    <name type="scientific">Carnobacterium alterfunditum</name>
    <dbReference type="NCBI Taxonomy" id="28230"/>
    <lineage>
        <taxon>Bacteria</taxon>
        <taxon>Bacillati</taxon>
        <taxon>Bacillota</taxon>
        <taxon>Bacilli</taxon>
        <taxon>Lactobacillales</taxon>
        <taxon>Carnobacteriaceae</taxon>
        <taxon>Carnobacterium</taxon>
    </lineage>
</organism>